<evidence type="ECO:0000256" key="1">
    <source>
        <dbReference type="SAM" id="Phobius"/>
    </source>
</evidence>
<keyword evidence="1" id="KW-0472">Membrane</keyword>
<protein>
    <submittedName>
        <fullName evidence="2">Uncharacterized protein</fullName>
    </submittedName>
</protein>
<feature type="transmembrane region" description="Helical" evidence="1">
    <location>
        <begin position="68"/>
        <end position="90"/>
    </location>
</feature>
<dbReference type="AlphaFoldDB" id="A0A8J2JXN8"/>
<comment type="caution">
    <text evidence="2">The sequence shown here is derived from an EMBL/GenBank/DDBJ whole genome shotgun (WGS) entry which is preliminary data.</text>
</comment>
<feature type="transmembrane region" description="Helical" evidence="1">
    <location>
        <begin position="110"/>
        <end position="141"/>
    </location>
</feature>
<evidence type="ECO:0000313" key="3">
    <source>
        <dbReference type="Proteomes" id="UP000708208"/>
    </source>
</evidence>
<reference evidence="2" key="1">
    <citation type="submission" date="2021-06" db="EMBL/GenBank/DDBJ databases">
        <authorList>
            <person name="Hodson N. C."/>
            <person name="Mongue J. A."/>
            <person name="Jaron S. K."/>
        </authorList>
    </citation>
    <scope>NUCLEOTIDE SEQUENCE</scope>
</reference>
<feature type="transmembrane region" description="Helical" evidence="1">
    <location>
        <begin position="6"/>
        <end position="29"/>
    </location>
</feature>
<gene>
    <name evidence="2" type="ORF">AFUS01_LOCUS5537</name>
</gene>
<organism evidence="2 3">
    <name type="scientific">Allacma fusca</name>
    <dbReference type="NCBI Taxonomy" id="39272"/>
    <lineage>
        <taxon>Eukaryota</taxon>
        <taxon>Metazoa</taxon>
        <taxon>Ecdysozoa</taxon>
        <taxon>Arthropoda</taxon>
        <taxon>Hexapoda</taxon>
        <taxon>Collembola</taxon>
        <taxon>Symphypleona</taxon>
        <taxon>Sminthuridae</taxon>
        <taxon>Allacma</taxon>
    </lineage>
</organism>
<sequence>MLPQKYFILTYFLFVVGSYLNFILIDINLKTGRHSRQKNVGSSITNYLLDEDDDKSKIDWTSVTIQEIVALGLPLICVTFLSMGVIASFLNLNEPYMTYAAILPEWRNWWVIGTLVFIDMITALTCLFPLPLMAFNTLLFLEKSTQQISKCVKLIDGKLGTGEVTPFHLIHSYRSCRILHALVSKINGSCAVFSLYWNDNYSAVQRDV</sequence>
<keyword evidence="3" id="KW-1185">Reference proteome</keyword>
<accession>A0A8J2JXN8</accession>
<dbReference type="EMBL" id="CAJVCH010035293">
    <property type="protein sequence ID" value="CAG7716004.1"/>
    <property type="molecule type" value="Genomic_DNA"/>
</dbReference>
<keyword evidence="1" id="KW-1133">Transmembrane helix</keyword>
<name>A0A8J2JXN8_9HEXA</name>
<dbReference type="Proteomes" id="UP000708208">
    <property type="component" value="Unassembled WGS sequence"/>
</dbReference>
<proteinExistence type="predicted"/>
<keyword evidence="1" id="KW-0812">Transmembrane</keyword>
<evidence type="ECO:0000313" key="2">
    <source>
        <dbReference type="EMBL" id="CAG7716004.1"/>
    </source>
</evidence>